<gene>
    <name evidence="11" type="ORF">GDO78_013799</name>
</gene>
<dbReference type="GO" id="GO:0045893">
    <property type="term" value="P:positive regulation of DNA-templated transcription"/>
    <property type="evidence" value="ECO:0007669"/>
    <property type="project" value="UniProtKB-ARBA"/>
</dbReference>
<dbReference type="PANTHER" id="PTHR11492:SF2">
    <property type="entry name" value="NUCLEAR FACTOR 1 C-TYPE"/>
    <property type="match status" value="1"/>
</dbReference>
<comment type="subunit">
    <text evidence="8">Binds DNA as a homodimer.</text>
</comment>
<keyword evidence="12" id="KW-1185">Reference proteome</keyword>
<comment type="caution">
    <text evidence="11">The sequence shown here is derived from an EMBL/GenBank/DDBJ whole genome shotgun (WGS) entry which is preliminary data.</text>
</comment>
<feature type="region of interest" description="Disordered" evidence="9">
    <location>
        <begin position="191"/>
        <end position="284"/>
    </location>
</feature>
<evidence type="ECO:0000259" key="10">
    <source>
        <dbReference type="PROSITE" id="PS51080"/>
    </source>
</evidence>
<dbReference type="Pfam" id="PF10524">
    <property type="entry name" value="NfI_DNAbd_pre-N"/>
    <property type="match status" value="1"/>
</dbReference>
<keyword evidence="6 8" id="KW-0804">Transcription</keyword>
<feature type="compositionally biased region" description="Polar residues" evidence="9">
    <location>
        <begin position="271"/>
        <end position="284"/>
    </location>
</feature>
<keyword evidence="4 8" id="KW-0238">DNA-binding</keyword>
<keyword evidence="3 8" id="KW-0805">Transcription regulation</keyword>
<dbReference type="InterPro" id="IPR003619">
    <property type="entry name" value="MAD_homology1_Dwarfin-type"/>
</dbReference>
<feature type="domain" description="CTF/NF-I" evidence="10">
    <location>
        <begin position="2"/>
        <end position="195"/>
    </location>
</feature>
<sequence length="427" mass="47516">MYASPLCLTQDEFHPFIEALLPHVRAFSYTWFNLQARKRKYFKKHEKKMTKEEERGVKDELLNEKAEVKQKWASRLLAKLRKDIRPEFREDFVLSITGKKAASCVLSNPDQKGKMRRIDCLRQADKVWRLDLVMVILFKGIPLESTDGERLMKAAHCSNHQLCVQPHHISVSVKELDLYLAYFIRERDSEQDSSPRTAIGSDLEDTKPINLGRSKRHKSGSLEDDVDTSPGGEFYTSPSSPTGSSRNWTEDMEGGLSPTVKKSELDKSPFHSPSPQDTSPRISGFTQHHRPVIAVHSGLARSPHTSTTLHFPTSSLLPQGASTYFPHTAIRYPPHLNPQDPLKDLVSLACDPSSQQPGPMLAPPPPGMPRLSLPSDTKSTTASDGGNSSPTSPTYSAPSTPPANRSFVGLGPRDPGSIYQPQVSFIK</sequence>
<evidence type="ECO:0000256" key="2">
    <source>
        <dbReference type="ARBA" id="ARBA00022705"/>
    </source>
</evidence>
<comment type="similarity">
    <text evidence="8">Belongs to the CTF/NF-I family.</text>
</comment>
<feature type="compositionally biased region" description="Low complexity" evidence="9">
    <location>
        <begin position="388"/>
        <end position="398"/>
    </location>
</feature>
<accession>A0A8J6EM06</accession>
<evidence type="ECO:0000313" key="12">
    <source>
        <dbReference type="Proteomes" id="UP000770717"/>
    </source>
</evidence>
<dbReference type="Pfam" id="PF03165">
    <property type="entry name" value="MH1"/>
    <property type="match status" value="1"/>
</dbReference>
<dbReference type="OrthoDB" id="10055441at2759"/>
<dbReference type="InterPro" id="IPR019548">
    <property type="entry name" value="CTF/NFI_DNA-bd_N"/>
</dbReference>
<dbReference type="Proteomes" id="UP000770717">
    <property type="component" value="Unassembled WGS sequence"/>
</dbReference>
<dbReference type="PANTHER" id="PTHR11492">
    <property type="entry name" value="NUCLEAR FACTOR I"/>
    <property type="match status" value="1"/>
</dbReference>
<dbReference type="Pfam" id="PF00859">
    <property type="entry name" value="CTF_NFI"/>
    <property type="match status" value="1"/>
</dbReference>
<evidence type="ECO:0000256" key="7">
    <source>
        <dbReference type="ARBA" id="ARBA00023242"/>
    </source>
</evidence>
<dbReference type="PROSITE" id="PS51080">
    <property type="entry name" value="CTF_NFI_2"/>
    <property type="match status" value="1"/>
</dbReference>
<dbReference type="AlphaFoldDB" id="A0A8J6EM06"/>
<keyword evidence="2 8" id="KW-0235">DNA replication</keyword>
<feature type="non-terminal residue" evidence="11">
    <location>
        <position position="1"/>
    </location>
</feature>
<dbReference type="GO" id="GO:0005634">
    <property type="term" value="C:nucleus"/>
    <property type="evidence" value="ECO:0007669"/>
    <property type="project" value="UniProtKB-SubCell"/>
</dbReference>
<dbReference type="InterPro" id="IPR000647">
    <property type="entry name" value="CTF/NFI"/>
</dbReference>
<evidence type="ECO:0000313" key="11">
    <source>
        <dbReference type="EMBL" id="KAG9471684.1"/>
    </source>
</evidence>
<reference evidence="11" key="1">
    <citation type="thesis" date="2020" institute="ProQuest LLC" country="789 East Eisenhower Parkway, Ann Arbor, MI, USA">
        <title>Comparative Genomics and Chromosome Evolution.</title>
        <authorList>
            <person name="Mudd A.B."/>
        </authorList>
    </citation>
    <scope>NUCLEOTIDE SEQUENCE</scope>
    <source>
        <strain evidence="11">HN-11 Male</strain>
        <tissue evidence="11">Kidney and liver</tissue>
    </source>
</reference>
<keyword evidence="5 8" id="KW-0010">Activator</keyword>
<feature type="compositionally biased region" description="Polar residues" evidence="9">
    <location>
        <begin position="376"/>
        <end position="387"/>
    </location>
</feature>
<dbReference type="InterPro" id="IPR020604">
    <property type="entry name" value="CTF/NFI_DNA-bd-dom"/>
</dbReference>
<evidence type="ECO:0000256" key="8">
    <source>
        <dbReference type="RuleBase" id="RU000690"/>
    </source>
</evidence>
<name>A0A8J6EM06_ELECQ</name>
<dbReference type="GO" id="GO:0006260">
    <property type="term" value="P:DNA replication"/>
    <property type="evidence" value="ECO:0007669"/>
    <property type="project" value="UniProtKB-KW"/>
</dbReference>
<dbReference type="SMART" id="SM00523">
    <property type="entry name" value="DWA"/>
    <property type="match status" value="1"/>
</dbReference>
<dbReference type="EMBL" id="WNTK01000117">
    <property type="protein sequence ID" value="KAG9471684.1"/>
    <property type="molecule type" value="Genomic_DNA"/>
</dbReference>
<evidence type="ECO:0000256" key="6">
    <source>
        <dbReference type="ARBA" id="ARBA00023163"/>
    </source>
</evidence>
<evidence type="ECO:0000256" key="1">
    <source>
        <dbReference type="ARBA" id="ARBA00004123"/>
    </source>
</evidence>
<protein>
    <recommendedName>
        <fullName evidence="8">Nuclear factor 1</fullName>
    </recommendedName>
</protein>
<dbReference type="GO" id="GO:0000978">
    <property type="term" value="F:RNA polymerase II cis-regulatory region sequence-specific DNA binding"/>
    <property type="evidence" value="ECO:0007669"/>
    <property type="project" value="TreeGrafter"/>
</dbReference>
<comment type="subcellular location">
    <subcellularLocation>
        <location evidence="1 8">Nucleus</location>
    </subcellularLocation>
</comment>
<evidence type="ECO:0000256" key="9">
    <source>
        <dbReference type="SAM" id="MobiDB-lite"/>
    </source>
</evidence>
<proteinExistence type="inferred from homology"/>
<feature type="compositionally biased region" description="Polar residues" evidence="9">
    <location>
        <begin position="236"/>
        <end position="247"/>
    </location>
</feature>
<feature type="region of interest" description="Disordered" evidence="9">
    <location>
        <begin position="349"/>
        <end position="427"/>
    </location>
</feature>
<evidence type="ECO:0000256" key="3">
    <source>
        <dbReference type="ARBA" id="ARBA00023015"/>
    </source>
</evidence>
<keyword evidence="7 8" id="KW-0539">Nucleus</keyword>
<evidence type="ECO:0000256" key="5">
    <source>
        <dbReference type="ARBA" id="ARBA00023159"/>
    </source>
</evidence>
<organism evidence="11 12">
    <name type="scientific">Eleutherodactylus coqui</name>
    <name type="common">Puerto Rican coqui</name>
    <dbReference type="NCBI Taxonomy" id="57060"/>
    <lineage>
        <taxon>Eukaryota</taxon>
        <taxon>Metazoa</taxon>
        <taxon>Chordata</taxon>
        <taxon>Craniata</taxon>
        <taxon>Vertebrata</taxon>
        <taxon>Euteleostomi</taxon>
        <taxon>Amphibia</taxon>
        <taxon>Batrachia</taxon>
        <taxon>Anura</taxon>
        <taxon>Neobatrachia</taxon>
        <taxon>Hyloidea</taxon>
        <taxon>Eleutherodactylidae</taxon>
        <taxon>Eleutherodactylinae</taxon>
        <taxon>Eleutherodactylus</taxon>
        <taxon>Eleutherodactylus</taxon>
    </lineage>
</organism>
<evidence type="ECO:0000256" key="4">
    <source>
        <dbReference type="ARBA" id="ARBA00023125"/>
    </source>
</evidence>
<dbReference type="GO" id="GO:0000981">
    <property type="term" value="F:DNA-binding transcription factor activity, RNA polymerase II-specific"/>
    <property type="evidence" value="ECO:0007669"/>
    <property type="project" value="TreeGrafter"/>
</dbReference>
<comment type="function">
    <text evidence="8">Recognizes and binds the palindromic sequence 5'-TTGGCNNNNNGCCAA-3' present in viral and cellular promoters and in the origin of replication of adenovirus type 2. These proteins are individually capable of activating transcription and replication.</text>
</comment>